<dbReference type="GO" id="GO:0015074">
    <property type="term" value="P:DNA integration"/>
    <property type="evidence" value="ECO:0007669"/>
    <property type="project" value="InterPro"/>
</dbReference>
<dbReference type="Proteomes" id="UP000325755">
    <property type="component" value="Chromosome"/>
</dbReference>
<reference evidence="3 4" key="1">
    <citation type="submission" date="2019-09" db="EMBL/GenBank/DDBJ databases">
        <title>Ecophysiology of the spiral-shaped methanotroph Methylospira mobilis as revealed by the complete genome sequence.</title>
        <authorList>
            <person name="Oshkin I.Y."/>
            <person name="Dedysh S.N."/>
            <person name="Miroshnikov K."/>
            <person name="Danilova O.V."/>
            <person name="Hakobyan A."/>
            <person name="Liesack W."/>
        </authorList>
    </citation>
    <scope>NUCLEOTIDE SEQUENCE [LARGE SCALE GENOMIC DNA]</scope>
    <source>
        <strain evidence="3 4">Shm1</strain>
    </source>
</reference>
<dbReference type="Gene3D" id="1.10.10.60">
    <property type="entry name" value="Homeodomain-like"/>
    <property type="match status" value="1"/>
</dbReference>
<proteinExistence type="inferred from homology"/>
<dbReference type="Pfam" id="PF00665">
    <property type="entry name" value="rve"/>
    <property type="match status" value="1"/>
</dbReference>
<evidence type="ECO:0000313" key="3">
    <source>
        <dbReference type="EMBL" id="QFY44271.1"/>
    </source>
</evidence>
<dbReference type="OrthoDB" id="5573356at2"/>
<organism evidence="3 4">
    <name type="scientific">Candidatus Methylospira mobilis</name>
    <dbReference type="NCBI Taxonomy" id="1808979"/>
    <lineage>
        <taxon>Bacteria</taxon>
        <taxon>Pseudomonadati</taxon>
        <taxon>Pseudomonadota</taxon>
        <taxon>Gammaproteobacteria</taxon>
        <taxon>Methylococcales</taxon>
        <taxon>Methylococcaceae</taxon>
        <taxon>Candidatus Methylospira</taxon>
    </lineage>
</organism>
<dbReference type="PROSITE" id="PS50994">
    <property type="entry name" value="INTEGRASE"/>
    <property type="match status" value="1"/>
</dbReference>
<dbReference type="InterPro" id="IPR001584">
    <property type="entry name" value="Integrase_cat-core"/>
</dbReference>
<dbReference type="GO" id="GO:0004803">
    <property type="term" value="F:transposase activity"/>
    <property type="evidence" value="ECO:0007669"/>
    <property type="project" value="InterPro"/>
</dbReference>
<dbReference type="InterPro" id="IPR025948">
    <property type="entry name" value="HTH-like_dom"/>
</dbReference>
<dbReference type="PANTHER" id="PTHR46889:SF4">
    <property type="entry name" value="TRANSPOSASE INSO FOR INSERTION SEQUENCE ELEMENT IS911B-RELATED"/>
    <property type="match status" value="1"/>
</dbReference>
<dbReference type="Pfam" id="PF01527">
    <property type="entry name" value="HTH_Tnp_1"/>
    <property type="match status" value="1"/>
</dbReference>
<protein>
    <submittedName>
        <fullName evidence="3">IS3 family transposase</fullName>
    </submittedName>
</protein>
<dbReference type="Pfam" id="PF13276">
    <property type="entry name" value="HTH_21"/>
    <property type="match status" value="1"/>
</dbReference>
<evidence type="ECO:0000259" key="2">
    <source>
        <dbReference type="PROSITE" id="PS50994"/>
    </source>
</evidence>
<dbReference type="SUPFAM" id="SSF46689">
    <property type="entry name" value="Homeodomain-like"/>
    <property type="match status" value="1"/>
</dbReference>
<dbReference type="NCBIfam" id="NF033516">
    <property type="entry name" value="transpos_IS3"/>
    <property type="match status" value="1"/>
</dbReference>
<dbReference type="RefSeq" id="WP_153250237.1">
    <property type="nucleotide sequence ID" value="NZ_CP044205.1"/>
</dbReference>
<dbReference type="InterPro" id="IPR050900">
    <property type="entry name" value="Transposase_IS3/IS150/IS904"/>
</dbReference>
<dbReference type="Gene3D" id="3.30.420.10">
    <property type="entry name" value="Ribonuclease H-like superfamily/Ribonuclease H"/>
    <property type="match status" value="1"/>
</dbReference>
<name>A0A5Q0BPQ2_9GAMM</name>
<dbReference type="InterPro" id="IPR009057">
    <property type="entry name" value="Homeodomain-like_sf"/>
</dbReference>
<keyword evidence="4" id="KW-1185">Reference proteome</keyword>
<dbReference type="InterPro" id="IPR036397">
    <property type="entry name" value="RNaseH_sf"/>
</dbReference>
<accession>A0A5Q0BPQ2</accession>
<dbReference type="InterPro" id="IPR002514">
    <property type="entry name" value="Transposase_8"/>
</dbReference>
<dbReference type="GO" id="GO:0003677">
    <property type="term" value="F:DNA binding"/>
    <property type="evidence" value="ECO:0007669"/>
    <property type="project" value="InterPro"/>
</dbReference>
<dbReference type="InterPro" id="IPR012337">
    <property type="entry name" value="RNaseH-like_sf"/>
</dbReference>
<dbReference type="SUPFAM" id="SSF53098">
    <property type="entry name" value="Ribonuclease H-like"/>
    <property type="match status" value="1"/>
</dbReference>
<dbReference type="AlphaFoldDB" id="A0A5Q0BPQ2"/>
<feature type="domain" description="Integrase catalytic" evidence="2">
    <location>
        <begin position="220"/>
        <end position="383"/>
    </location>
</feature>
<evidence type="ECO:0000256" key="1">
    <source>
        <dbReference type="ARBA" id="ARBA00009964"/>
    </source>
</evidence>
<comment type="similarity">
    <text evidence="1">Belongs to the transposase 8 family.</text>
</comment>
<dbReference type="GO" id="GO:0006313">
    <property type="term" value="P:DNA transposition"/>
    <property type="evidence" value="ECO:0007669"/>
    <property type="project" value="InterPro"/>
</dbReference>
<dbReference type="InParanoid" id="A0A5Q0BPQ2"/>
<dbReference type="InterPro" id="IPR048020">
    <property type="entry name" value="Transpos_IS3"/>
</dbReference>
<sequence length="385" mass="44795">MSQEKPKTYTAEFKASAVKLANESDKPAAQTAKELGINPNTLYTWIHQYSRPQANDKAVRTDEHLYGELKRLKLENSRLKEERGFIKKGGSVLCQGTTVKYAWIKQHRDEFSAKAMCRFMKVSRSAYYAWLQGPVSVTEKSDAKLSDKICTLFKKSRGSYGTRRLKIELGKRDIHLSRRRIGRLMRQADLRCKTRRRFKATTNSQHNLPVAANLLGRQFSVQRPNQAYVGDITYISTQEGWLYLAVVIDLYSRQVVGWSMAEHMRTALANDAFLMAVWKRKPEKGLIWHTDRGSQYASESHRMLLKQHGVRQSMSRKGNCWDNAVAESFFHTLKTELIYQENYKTREQAKQSIFEYIEVFYNRERLHSANEYMSPVDYELQFKTA</sequence>
<dbReference type="Pfam" id="PF13333">
    <property type="entry name" value="rve_2"/>
    <property type="match status" value="1"/>
</dbReference>
<evidence type="ECO:0000313" key="4">
    <source>
        <dbReference type="Proteomes" id="UP000325755"/>
    </source>
</evidence>
<dbReference type="FunCoup" id="A0A5Q0BPQ2">
    <property type="interactions" value="10"/>
</dbReference>
<dbReference type="PANTHER" id="PTHR46889">
    <property type="entry name" value="TRANSPOSASE INSF FOR INSERTION SEQUENCE IS3B-RELATED"/>
    <property type="match status" value="1"/>
</dbReference>
<gene>
    <name evidence="3" type="ORF">F6R98_17870</name>
</gene>
<dbReference type="EMBL" id="CP044205">
    <property type="protein sequence ID" value="QFY44271.1"/>
    <property type="molecule type" value="Genomic_DNA"/>
</dbReference>
<dbReference type="KEGG" id="mmob:F6R98_17870"/>